<name>A0A2Z4AG87_9BACT</name>
<dbReference type="GO" id="GO:0016706">
    <property type="term" value="F:2-oxoglutarate-dependent dioxygenase activity"/>
    <property type="evidence" value="ECO:0007669"/>
    <property type="project" value="UniProtKB-ARBA"/>
</dbReference>
<sequence length="267" mass="30842">METSLPLSPRENLADYVQAMEEEGFAYFPKVLRNSEISDLRAAMDRLTAIEESFDRHTEPPEQPFLNKSINNVFNRDPIFLSYLDRPEIIDLIEMVHGDDCHCIGMTAWMTGTGRPPQKLHTDWQPLTLPESVMKMPEIKIPIYITTAHYYLDDLTEELGPTNFVPGSHRSGRQPREGETKFNGTGEQSILCNAGDCIVFRCEVWHRGTPNTSGRTRYLLQVHYAQRMITQKYPPYLNKFQFDKQILEQSSPRQLRLMGNHISSNYD</sequence>
<proteinExistence type="predicted"/>
<dbReference type="PANTHER" id="PTHR20883">
    <property type="entry name" value="PHYTANOYL-COA DIOXYGENASE DOMAIN CONTAINING 1"/>
    <property type="match status" value="1"/>
</dbReference>
<gene>
    <name evidence="3" type="ORF">DF168_00089</name>
</gene>
<dbReference type="EMBL" id="CP029803">
    <property type="protein sequence ID" value="AWT58917.1"/>
    <property type="molecule type" value="Genomic_DNA"/>
</dbReference>
<evidence type="ECO:0000256" key="2">
    <source>
        <dbReference type="SAM" id="MobiDB-lite"/>
    </source>
</evidence>
<dbReference type="SUPFAM" id="SSF51197">
    <property type="entry name" value="Clavaminate synthase-like"/>
    <property type="match status" value="1"/>
</dbReference>
<dbReference type="GO" id="GO:0005506">
    <property type="term" value="F:iron ion binding"/>
    <property type="evidence" value="ECO:0007669"/>
    <property type="project" value="UniProtKB-ARBA"/>
</dbReference>
<dbReference type="Gene3D" id="2.60.120.620">
    <property type="entry name" value="q2cbj1_9rhob like domain"/>
    <property type="match status" value="1"/>
</dbReference>
<comment type="cofactor">
    <cofactor evidence="1">
        <name>Fe(2+)</name>
        <dbReference type="ChEBI" id="CHEBI:29033"/>
    </cofactor>
</comment>
<evidence type="ECO:0000256" key="1">
    <source>
        <dbReference type="ARBA" id="ARBA00001954"/>
    </source>
</evidence>
<dbReference type="AlphaFoldDB" id="A0A2Z4AG87"/>
<dbReference type="Pfam" id="PF05721">
    <property type="entry name" value="PhyH"/>
    <property type="match status" value="1"/>
</dbReference>
<organism evidence="3 4">
    <name type="scientific">Candidatus Moanibacter tarae</name>
    <dbReference type="NCBI Taxonomy" id="2200854"/>
    <lineage>
        <taxon>Bacteria</taxon>
        <taxon>Pseudomonadati</taxon>
        <taxon>Verrucomicrobiota</taxon>
        <taxon>Opitutia</taxon>
        <taxon>Puniceicoccales</taxon>
        <taxon>Puniceicoccales incertae sedis</taxon>
        <taxon>Candidatus Moanibacter</taxon>
    </lineage>
</organism>
<evidence type="ECO:0000313" key="3">
    <source>
        <dbReference type="EMBL" id="AWT58917.1"/>
    </source>
</evidence>
<dbReference type="PANTHER" id="PTHR20883:SF48">
    <property type="entry name" value="ECTOINE DIOXYGENASE"/>
    <property type="match status" value="1"/>
</dbReference>
<protein>
    <recommendedName>
        <fullName evidence="5">Kanamycin B dioxygenase</fullName>
    </recommendedName>
</protein>
<dbReference type="Proteomes" id="UP000247465">
    <property type="component" value="Chromosome"/>
</dbReference>
<reference evidence="3 4" key="1">
    <citation type="submission" date="2018-06" db="EMBL/GenBank/DDBJ databases">
        <title>Draft Genome Sequence of a Novel Marine Bacterium Related to the Verrucomicrobia.</title>
        <authorList>
            <person name="Vosseberg J."/>
            <person name="Martijn J."/>
            <person name="Ettema T.J.G."/>
        </authorList>
    </citation>
    <scope>NUCLEOTIDE SEQUENCE [LARGE SCALE GENOMIC DNA]</scope>
    <source>
        <strain evidence="3">TARA_B100001123</strain>
    </source>
</reference>
<dbReference type="KEGG" id="mtar:DF168_00089"/>
<accession>A0A2Z4AG87</accession>
<dbReference type="InterPro" id="IPR008775">
    <property type="entry name" value="Phytyl_CoA_dOase-like"/>
</dbReference>
<feature type="region of interest" description="Disordered" evidence="2">
    <location>
        <begin position="163"/>
        <end position="183"/>
    </location>
</feature>
<evidence type="ECO:0000313" key="4">
    <source>
        <dbReference type="Proteomes" id="UP000247465"/>
    </source>
</evidence>
<evidence type="ECO:0008006" key="5">
    <source>
        <dbReference type="Google" id="ProtNLM"/>
    </source>
</evidence>